<feature type="transmembrane region" description="Helical" evidence="9">
    <location>
        <begin position="307"/>
        <end position="330"/>
    </location>
</feature>
<dbReference type="AlphaFoldDB" id="A0A643CH60"/>
<dbReference type="GO" id="GO:0030246">
    <property type="term" value="F:carbohydrate binding"/>
    <property type="evidence" value="ECO:0007669"/>
    <property type="project" value="UniProtKB-KW"/>
</dbReference>
<dbReference type="GO" id="GO:0033691">
    <property type="term" value="F:sialic acid binding"/>
    <property type="evidence" value="ECO:0007669"/>
    <property type="project" value="TreeGrafter"/>
</dbReference>
<evidence type="ECO:0000259" key="10">
    <source>
        <dbReference type="PROSITE" id="PS50835"/>
    </source>
</evidence>
<evidence type="ECO:0000256" key="8">
    <source>
        <dbReference type="SAM" id="MobiDB-lite"/>
    </source>
</evidence>
<keyword evidence="4" id="KW-0130">Cell adhesion</keyword>
<comment type="similarity">
    <text evidence="7">Belongs to the immunoglobulin superfamily. SIGLEC (sialic acid binding Ig-like lectin) family.</text>
</comment>
<dbReference type="PANTHER" id="PTHR12035">
    <property type="entry name" value="SIALIC ACID BINDING IMMUNOGLOBULIN-LIKE LECTIN"/>
    <property type="match status" value="1"/>
</dbReference>
<dbReference type="InterPro" id="IPR007110">
    <property type="entry name" value="Ig-like_dom"/>
</dbReference>
<keyword evidence="3" id="KW-0430">Lectin</keyword>
<dbReference type="OrthoDB" id="10012075at2759"/>
<dbReference type="SMART" id="SM00408">
    <property type="entry name" value="IGc2"/>
    <property type="match status" value="1"/>
</dbReference>
<dbReference type="GO" id="GO:0007155">
    <property type="term" value="P:cell adhesion"/>
    <property type="evidence" value="ECO:0007669"/>
    <property type="project" value="UniProtKB-KW"/>
</dbReference>
<evidence type="ECO:0000256" key="4">
    <source>
        <dbReference type="ARBA" id="ARBA00022889"/>
    </source>
</evidence>
<dbReference type="InterPro" id="IPR013783">
    <property type="entry name" value="Ig-like_fold"/>
</dbReference>
<accession>A0A643CH60</accession>
<dbReference type="Pfam" id="PF13927">
    <property type="entry name" value="Ig_3"/>
    <property type="match status" value="1"/>
</dbReference>
<dbReference type="SUPFAM" id="SSF48726">
    <property type="entry name" value="Immunoglobulin"/>
    <property type="match status" value="2"/>
</dbReference>
<organism evidence="11 12">
    <name type="scientific">Balaenoptera physalus</name>
    <name type="common">Fin whale</name>
    <name type="synonym">Balaena physalus</name>
    <dbReference type="NCBI Taxonomy" id="9770"/>
    <lineage>
        <taxon>Eukaryota</taxon>
        <taxon>Metazoa</taxon>
        <taxon>Chordata</taxon>
        <taxon>Craniata</taxon>
        <taxon>Vertebrata</taxon>
        <taxon>Euteleostomi</taxon>
        <taxon>Mammalia</taxon>
        <taxon>Eutheria</taxon>
        <taxon>Laurasiatheria</taxon>
        <taxon>Artiodactyla</taxon>
        <taxon>Whippomorpha</taxon>
        <taxon>Cetacea</taxon>
        <taxon>Mysticeti</taxon>
        <taxon>Balaenopteridae</taxon>
        <taxon>Balaenoptera</taxon>
    </lineage>
</organism>
<dbReference type="PROSITE" id="PS50835">
    <property type="entry name" value="IG_LIKE"/>
    <property type="match status" value="1"/>
</dbReference>
<dbReference type="Gene3D" id="2.60.40.10">
    <property type="entry name" value="Immunoglobulins"/>
    <property type="match status" value="2"/>
</dbReference>
<name>A0A643CH60_BALPH</name>
<feature type="domain" description="Ig-like" evidence="10">
    <location>
        <begin position="126"/>
        <end position="205"/>
    </location>
</feature>
<keyword evidence="5 9" id="KW-1133">Transmembrane helix</keyword>
<reference evidence="11 12" key="1">
    <citation type="journal article" date="2019" name="PLoS ONE">
        <title>Genomic analyses reveal an absence of contemporary introgressive admixture between fin whales and blue whales, despite known hybrids.</title>
        <authorList>
            <person name="Westbury M.V."/>
            <person name="Petersen B."/>
            <person name="Lorenzen E.D."/>
        </authorList>
    </citation>
    <scope>NUCLEOTIDE SEQUENCE [LARGE SCALE GENOMIC DNA]</scope>
    <source>
        <strain evidence="11">FinWhale-01</strain>
    </source>
</reference>
<keyword evidence="6 9" id="KW-0472">Membrane</keyword>
<gene>
    <name evidence="11" type="ORF">E2I00_005434</name>
</gene>
<evidence type="ECO:0000256" key="6">
    <source>
        <dbReference type="ARBA" id="ARBA00023136"/>
    </source>
</evidence>
<dbReference type="InterPro" id="IPR051036">
    <property type="entry name" value="SIGLEC"/>
</dbReference>
<dbReference type="PANTHER" id="PTHR12035:SF107">
    <property type="entry name" value="MYELIN-ASSOCIATED GLYCOPROTEIN"/>
    <property type="match status" value="1"/>
</dbReference>
<evidence type="ECO:0000313" key="12">
    <source>
        <dbReference type="Proteomes" id="UP000437017"/>
    </source>
</evidence>
<feature type="non-terminal residue" evidence="11">
    <location>
        <position position="554"/>
    </location>
</feature>
<evidence type="ECO:0000256" key="2">
    <source>
        <dbReference type="ARBA" id="ARBA00022692"/>
    </source>
</evidence>
<sequence>MCLSGSVHSRSECLCEHGTQAGPCVCPIAMPMPVQVCGGQEDAAVAHLLYKMIFLTALPLFWIMISDTPNIMVPPEVVAGTEVEVSCTLDEVTPAEDGVYACLAENAYGQDNRTVGLSVMYAPWKPTVNGTVVAVEGETVSILCSTQSNPDPILTIFKEKQILATVIYESELQLELPAVMPEDDGEYWCVAENQYGQRATAFNLSVEFAPVILLESHCAAARDTVQCLCVVKANPEPSVAFELPSRNVTVNETEREFVYSERSGLLLTSILTLRGQAQAPPRVICSSHNLYGTKSLELPFQGTHRLMWAKIGPVGAVVAFAILIAIVCYITQTRRNSDFRISGVPEKYEVRPEPCGARLAGDPVCQGPRGPGEDLGGPGAEGELAPQKGRRGCAEGWLGPGLRGGTQAEAWRGAVELGAQEKPSSTPPASMTAFPSPIVQRVLYPGMSTPGGRSRGPQCAHLWALVGPWGWRACVCVPSGVQVGPHFSLALPSTPGLVYSVPLLLASVCLWPLSCVCVSKELDLSYSHSDLGKRPTKDSYTLTEELAEYAEIRV</sequence>
<evidence type="ECO:0000256" key="5">
    <source>
        <dbReference type="ARBA" id="ARBA00022989"/>
    </source>
</evidence>
<dbReference type="InterPro" id="IPR003599">
    <property type="entry name" value="Ig_sub"/>
</dbReference>
<protein>
    <recommendedName>
        <fullName evidence="10">Ig-like domain-containing protein</fullName>
    </recommendedName>
</protein>
<evidence type="ECO:0000313" key="11">
    <source>
        <dbReference type="EMBL" id="KAB0399553.1"/>
    </source>
</evidence>
<dbReference type="Proteomes" id="UP000437017">
    <property type="component" value="Unassembled WGS sequence"/>
</dbReference>
<evidence type="ECO:0000256" key="3">
    <source>
        <dbReference type="ARBA" id="ARBA00022734"/>
    </source>
</evidence>
<feature type="region of interest" description="Disordered" evidence="8">
    <location>
        <begin position="359"/>
        <end position="387"/>
    </location>
</feature>
<dbReference type="FunFam" id="2.60.40.10:FF:000475">
    <property type="entry name" value="myelin-associated glycoprotein isoform X1"/>
    <property type="match status" value="1"/>
</dbReference>
<keyword evidence="2 9" id="KW-0812">Transmembrane</keyword>
<dbReference type="InterPro" id="IPR003598">
    <property type="entry name" value="Ig_sub2"/>
</dbReference>
<dbReference type="CDD" id="cd00096">
    <property type="entry name" value="Ig"/>
    <property type="match status" value="1"/>
</dbReference>
<feature type="compositionally biased region" description="Gly residues" evidence="8">
    <location>
        <begin position="369"/>
        <end position="380"/>
    </location>
</feature>
<evidence type="ECO:0000256" key="9">
    <source>
        <dbReference type="SAM" id="Phobius"/>
    </source>
</evidence>
<keyword evidence="12" id="KW-1185">Reference proteome</keyword>
<comment type="caution">
    <text evidence="11">The sequence shown here is derived from an EMBL/GenBank/DDBJ whole genome shotgun (WGS) entry which is preliminary data.</text>
</comment>
<dbReference type="GO" id="GO:0005886">
    <property type="term" value="C:plasma membrane"/>
    <property type="evidence" value="ECO:0007669"/>
    <property type="project" value="TreeGrafter"/>
</dbReference>
<dbReference type="EMBL" id="SGJD01001529">
    <property type="protein sequence ID" value="KAB0399553.1"/>
    <property type="molecule type" value="Genomic_DNA"/>
</dbReference>
<dbReference type="SMART" id="SM00409">
    <property type="entry name" value="IG"/>
    <property type="match status" value="2"/>
</dbReference>
<comment type="subcellular location">
    <subcellularLocation>
        <location evidence="1">Membrane</location>
        <topology evidence="1">Single-pass type I membrane protein</topology>
    </subcellularLocation>
</comment>
<dbReference type="InterPro" id="IPR036179">
    <property type="entry name" value="Ig-like_dom_sf"/>
</dbReference>
<evidence type="ECO:0000256" key="7">
    <source>
        <dbReference type="ARBA" id="ARBA00038361"/>
    </source>
</evidence>
<evidence type="ECO:0000256" key="1">
    <source>
        <dbReference type="ARBA" id="ARBA00004479"/>
    </source>
</evidence>
<proteinExistence type="inferred from homology"/>